<dbReference type="PANTHER" id="PTHR42951">
    <property type="entry name" value="METALLO-BETA-LACTAMASE DOMAIN-CONTAINING"/>
    <property type="match status" value="1"/>
</dbReference>
<keyword evidence="4" id="KW-1185">Reference proteome</keyword>
<dbReference type="PANTHER" id="PTHR42951:SF4">
    <property type="entry name" value="ACYL-COENZYME A THIOESTERASE MBLAC2"/>
    <property type="match status" value="1"/>
</dbReference>
<dbReference type="Gene3D" id="3.60.15.10">
    <property type="entry name" value="Ribonuclease Z/Hydroxyacylglutathione hydrolase-like"/>
    <property type="match status" value="1"/>
</dbReference>
<accession>A0A7X0JLM7</accession>
<comment type="caution">
    <text evidence="3">The sequence shown here is derived from an EMBL/GenBank/DDBJ whole genome shotgun (WGS) entry which is preliminary data.</text>
</comment>
<keyword evidence="3" id="KW-0378">Hydrolase</keyword>
<dbReference type="InterPro" id="IPR050855">
    <property type="entry name" value="NDM-1-like"/>
</dbReference>
<evidence type="ECO:0000259" key="2">
    <source>
        <dbReference type="SMART" id="SM00849"/>
    </source>
</evidence>
<organism evidence="3 4">
    <name type="scientific">Rhizobium soli</name>
    <dbReference type="NCBI Taxonomy" id="424798"/>
    <lineage>
        <taxon>Bacteria</taxon>
        <taxon>Pseudomonadati</taxon>
        <taxon>Pseudomonadota</taxon>
        <taxon>Alphaproteobacteria</taxon>
        <taxon>Hyphomicrobiales</taxon>
        <taxon>Rhizobiaceae</taxon>
        <taxon>Rhizobium/Agrobacterium group</taxon>
        <taxon>Rhizobium</taxon>
    </lineage>
</organism>
<protein>
    <submittedName>
        <fullName evidence="3">Glyoxylase-like metal-dependent hydrolase (Beta-lactamase superfamily II)</fullName>
    </submittedName>
</protein>
<name>A0A7X0JLM7_9HYPH</name>
<evidence type="ECO:0000313" key="4">
    <source>
        <dbReference type="Proteomes" id="UP000585437"/>
    </source>
</evidence>
<dbReference type="InterPro" id="IPR036866">
    <property type="entry name" value="RibonucZ/Hydroxyglut_hydro"/>
</dbReference>
<dbReference type="SMART" id="SM00849">
    <property type="entry name" value="Lactamase_B"/>
    <property type="match status" value="1"/>
</dbReference>
<dbReference type="AlphaFoldDB" id="A0A7X0JLM7"/>
<feature type="domain" description="Metallo-beta-lactamase" evidence="2">
    <location>
        <begin position="73"/>
        <end position="257"/>
    </location>
</feature>
<dbReference type="Pfam" id="PF00753">
    <property type="entry name" value="Lactamase_B"/>
    <property type="match status" value="1"/>
</dbReference>
<evidence type="ECO:0000313" key="3">
    <source>
        <dbReference type="EMBL" id="MBB6509894.1"/>
    </source>
</evidence>
<dbReference type="EMBL" id="JACHBU010000006">
    <property type="protein sequence ID" value="MBB6509894.1"/>
    <property type="molecule type" value="Genomic_DNA"/>
</dbReference>
<proteinExistence type="inferred from homology"/>
<dbReference type="GO" id="GO:0017001">
    <property type="term" value="P:antibiotic catabolic process"/>
    <property type="evidence" value="ECO:0007669"/>
    <property type="project" value="UniProtKB-ARBA"/>
</dbReference>
<sequence length="341" mass="37794">MTSLIPARLRLSRILCRSWICRNLVMGCPRSADGGLSPFQVTHRKGLAMNISVRLTTYPGLDDRIVIVRAGDEVDAVFVRTDRFNVLVDTLGTPSLCREALALLDDQMGDRPLLVINSHMDWDHFWGNSGLDDRIPIIAHAKALERLNDPAARDKLVEKQRDARFRDVEIVAPNLCFAGESMILDGGDLVLELLHTPGHTPDHVAVWIPSIQTCLAVDAVEWPIPEVWSKDPHDLKALCCSLKTIRDLDARHVVLAHGQTSAPSIVEANLAYFSRLHDRVAALDGSALANADLDQKDGLRLRDFVSLPEDMPGETAAFYERCHRSNLYATAEARKAGVAYI</sequence>
<reference evidence="3 4" key="1">
    <citation type="submission" date="2020-08" db="EMBL/GenBank/DDBJ databases">
        <title>The Agave Microbiome: Exploring the role of microbial communities in plant adaptations to desert environments.</title>
        <authorList>
            <person name="Partida-Martinez L.P."/>
        </authorList>
    </citation>
    <scope>NUCLEOTIDE SEQUENCE [LARGE SCALE GENOMIC DNA]</scope>
    <source>
        <strain evidence="3 4">AS3.12</strain>
    </source>
</reference>
<dbReference type="InterPro" id="IPR001279">
    <property type="entry name" value="Metallo-B-lactamas"/>
</dbReference>
<dbReference type="GO" id="GO:0016787">
    <property type="term" value="F:hydrolase activity"/>
    <property type="evidence" value="ECO:0007669"/>
    <property type="project" value="UniProtKB-KW"/>
</dbReference>
<evidence type="ECO:0000256" key="1">
    <source>
        <dbReference type="ARBA" id="ARBA00005250"/>
    </source>
</evidence>
<dbReference type="Proteomes" id="UP000585437">
    <property type="component" value="Unassembled WGS sequence"/>
</dbReference>
<dbReference type="SUPFAM" id="SSF56281">
    <property type="entry name" value="Metallo-hydrolase/oxidoreductase"/>
    <property type="match status" value="1"/>
</dbReference>
<comment type="similarity">
    <text evidence="1">Belongs to the metallo-beta-lactamase superfamily. Class-B beta-lactamase family.</text>
</comment>
<gene>
    <name evidence="3" type="ORF">F4695_003278</name>
</gene>